<proteinExistence type="predicted"/>
<reference evidence="1" key="1">
    <citation type="submission" date="2021-03" db="EMBL/GenBank/DDBJ databases">
        <authorList>
            <consortium name="DOE Joint Genome Institute"/>
            <person name="Ahrendt S."/>
            <person name="Looney B.P."/>
            <person name="Miyauchi S."/>
            <person name="Morin E."/>
            <person name="Drula E."/>
            <person name="Courty P.E."/>
            <person name="Chicoki N."/>
            <person name="Fauchery L."/>
            <person name="Kohler A."/>
            <person name="Kuo A."/>
            <person name="Labutti K."/>
            <person name="Pangilinan J."/>
            <person name="Lipzen A."/>
            <person name="Riley R."/>
            <person name="Andreopoulos W."/>
            <person name="He G."/>
            <person name="Johnson J."/>
            <person name="Barry K.W."/>
            <person name="Grigoriev I.V."/>
            <person name="Nagy L."/>
            <person name="Hibbett D."/>
            <person name="Henrissat B."/>
            <person name="Matheny P.B."/>
            <person name="Labbe J."/>
            <person name="Martin F."/>
        </authorList>
    </citation>
    <scope>NUCLEOTIDE SEQUENCE</scope>
    <source>
        <strain evidence="1">HHB10654</strain>
    </source>
</reference>
<dbReference type="Proteomes" id="UP000814140">
    <property type="component" value="Unassembled WGS sequence"/>
</dbReference>
<dbReference type="EMBL" id="MU277193">
    <property type="protein sequence ID" value="KAI0066178.1"/>
    <property type="molecule type" value="Genomic_DNA"/>
</dbReference>
<comment type="caution">
    <text evidence="1">The sequence shown here is derived from an EMBL/GenBank/DDBJ whole genome shotgun (WGS) entry which is preliminary data.</text>
</comment>
<evidence type="ECO:0000313" key="2">
    <source>
        <dbReference type="Proteomes" id="UP000814140"/>
    </source>
</evidence>
<gene>
    <name evidence="1" type="ORF">BV25DRAFT_1988640</name>
</gene>
<protein>
    <submittedName>
        <fullName evidence="1">Uncharacterized protein</fullName>
    </submittedName>
</protein>
<sequence length="242" mass="27562">MPYPLPLLPTTTADLEAMDPRTELPYTMAFMKNTLFRGLNNVHARATRLGPRDPSLPAFLTYTAGLCTIIIAHVKGDEQFFRTPTQSGRTLESLFGPACLPDLRGALDRVRQLRDVAAAYIQSPQVYDGGRVAAFLDFGVEMQQKMQRQVKAVDSRRIAQVVSPEEMGAMVQCNVHWFTSQCDIQFLLPYIHSHHDRATSQYWPPMNPEGWKMLPEFVQPHARCWELAPFKISYNRPRVGRK</sequence>
<evidence type="ECO:0000313" key="1">
    <source>
        <dbReference type="EMBL" id="KAI0066178.1"/>
    </source>
</evidence>
<accession>A0ACB8TBN0</accession>
<organism evidence="1 2">
    <name type="scientific">Artomyces pyxidatus</name>
    <dbReference type="NCBI Taxonomy" id="48021"/>
    <lineage>
        <taxon>Eukaryota</taxon>
        <taxon>Fungi</taxon>
        <taxon>Dikarya</taxon>
        <taxon>Basidiomycota</taxon>
        <taxon>Agaricomycotina</taxon>
        <taxon>Agaricomycetes</taxon>
        <taxon>Russulales</taxon>
        <taxon>Auriscalpiaceae</taxon>
        <taxon>Artomyces</taxon>
    </lineage>
</organism>
<keyword evidence="2" id="KW-1185">Reference proteome</keyword>
<name>A0ACB8TBN0_9AGAM</name>
<reference evidence="1" key="2">
    <citation type="journal article" date="2022" name="New Phytol.">
        <title>Evolutionary transition to the ectomycorrhizal habit in the genomes of a hyperdiverse lineage of mushroom-forming fungi.</title>
        <authorList>
            <person name="Looney B."/>
            <person name="Miyauchi S."/>
            <person name="Morin E."/>
            <person name="Drula E."/>
            <person name="Courty P.E."/>
            <person name="Kohler A."/>
            <person name="Kuo A."/>
            <person name="LaButti K."/>
            <person name="Pangilinan J."/>
            <person name="Lipzen A."/>
            <person name="Riley R."/>
            <person name="Andreopoulos W."/>
            <person name="He G."/>
            <person name="Johnson J."/>
            <person name="Nolan M."/>
            <person name="Tritt A."/>
            <person name="Barry K.W."/>
            <person name="Grigoriev I.V."/>
            <person name="Nagy L.G."/>
            <person name="Hibbett D."/>
            <person name="Henrissat B."/>
            <person name="Matheny P.B."/>
            <person name="Labbe J."/>
            <person name="Martin F.M."/>
        </authorList>
    </citation>
    <scope>NUCLEOTIDE SEQUENCE</scope>
    <source>
        <strain evidence="1">HHB10654</strain>
    </source>
</reference>